<reference evidence="2 3" key="1">
    <citation type="submission" date="2015-03" db="EMBL/GenBank/DDBJ databases">
        <title>Genome sequence of Pseudoalteromonas aurantia.</title>
        <authorList>
            <person name="Xie B.-B."/>
            <person name="Rong J.-C."/>
            <person name="Qin Q.-L."/>
            <person name="Zhang Y.-Z."/>
        </authorList>
    </citation>
    <scope>NUCLEOTIDE SEQUENCE [LARGE SCALE GENOMIC DNA]</scope>
    <source>
        <strain evidence="2 3">208</strain>
    </source>
</reference>
<evidence type="ECO:0000256" key="1">
    <source>
        <dbReference type="SAM" id="SignalP"/>
    </source>
</evidence>
<gene>
    <name evidence="2" type="ORF">PAUR_a3016</name>
</gene>
<evidence type="ECO:0000313" key="2">
    <source>
        <dbReference type="EMBL" id="MBE0369209.1"/>
    </source>
</evidence>
<keyword evidence="3" id="KW-1185">Reference proteome</keyword>
<feature type="signal peptide" evidence="1">
    <location>
        <begin position="1"/>
        <end position="21"/>
    </location>
</feature>
<keyword evidence="1" id="KW-0732">Signal</keyword>
<sequence>MKFPLNIGALCAVLAVLPSAAYTVKNDKSSYFMSQGKEVRLSIVTKNFGRDISRIAFGVECTNECHSSAFTYQLMEDYVRATLNDELYSYYYVEDDDACHPQSESCMPKELQEGDRAFSLSLMKKNGLNGNQASDEVISTTAQEIITQLKEPSKLPPFFMISEMHSLSSEQVIPKQVCRFNGLHCEPSSIWQFVYNGNDQVTVNYSVDKSSLPSIEDEYALQEFLAVMGYQCMATYKGKLPHLSGQKECYYRP</sequence>
<dbReference type="Proteomes" id="UP000615755">
    <property type="component" value="Unassembled WGS sequence"/>
</dbReference>
<organism evidence="2 3">
    <name type="scientific">Pseudoalteromonas aurantia 208</name>
    <dbReference type="NCBI Taxonomy" id="1314867"/>
    <lineage>
        <taxon>Bacteria</taxon>
        <taxon>Pseudomonadati</taxon>
        <taxon>Pseudomonadota</taxon>
        <taxon>Gammaproteobacteria</taxon>
        <taxon>Alteromonadales</taxon>
        <taxon>Pseudoalteromonadaceae</taxon>
        <taxon>Pseudoalteromonas</taxon>
    </lineage>
</organism>
<accession>A0ABR9EE03</accession>
<proteinExistence type="predicted"/>
<evidence type="ECO:0000313" key="3">
    <source>
        <dbReference type="Proteomes" id="UP000615755"/>
    </source>
</evidence>
<dbReference type="EMBL" id="AQGV01000012">
    <property type="protein sequence ID" value="MBE0369209.1"/>
    <property type="molecule type" value="Genomic_DNA"/>
</dbReference>
<protein>
    <submittedName>
        <fullName evidence="2">Uncharacterized protein</fullName>
    </submittedName>
</protein>
<feature type="chain" id="PRO_5047366785" evidence="1">
    <location>
        <begin position="22"/>
        <end position="253"/>
    </location>
</feature>
<dbReference type="RefSeq" id="WP_192508374.1">
    <property type="nucleotide sequence ID" value="NZ_AQGV01000012.1"/>
</dbReference>
<name>A0ABR9EE03_9GAMM</name>
<comment type="caution">
    <text evidence="2">The sequence shown here is derived from an EMBL/GenBank/DDBJ whole genome shotgun (WGS) entry which is preliminary data.</text>
</comment>